<reference evidence="1 2" key="1">
    <citation type="submission" date="2014-12" db="EMBL/GenBank/DDBJ databases">
        <title>Draft Genome Sequences of Five Spore-Forming Food Isolates of Bacillus pumilus.</title>
        <authorList>
            <person name="de Jong A."/>
            <person name="van Heel A.J."/>
            <person name="Montalban-Lopez M."/>
            <person name="Krawczyk A.O."/>
            <person name="Berendsen E.M."/>
            <person name="Wells-Bennik M."/>
            <person name="Kuipers O.P."/>
        </authorList>
    </citation>
    <scope>NUCLEOTIDE SEQUENCE [LARGE SCALE GENOMIC DNA]</scope>
    <source>
        <strain evidence="1 2">B4127</strain>
    </source>
</reference>
<organism evidence="1 2">
    <name type="scientific">Bacillus pumilus</name>
    <name type="common">Bacillus mesentericus</name>
    <dbReference type="NCBI Taxonomy" id="1408"/>
    <lineage>
        <taxon>Bacteria</taxon>
        <taxon>Bacillati</taxon>
        <taxon>Bacillota</taxon>
        <taxon>Bacilli</taxon>
        <taxon>Bacillales</taxon>
        <taxon>Bacillaceae</taxon>
        <taxon>Bacillus</taxon>
    </lineage>
</organism>
<sequence length="40" mass="4444">MDSGEVAFLEFTSKSTDDKEITPSNAEALKKPVRTVLKFI</sequence>
<dbReference type="EMBL" id="JXCL01000014">
    <property type="protein sequence ID" value="KIL20019.1"/>
    <property type="molecule type" value="Genomic_DNA"/>
</dbReference>
<gene>
    <name evidence="1" type="ORF">B4127_3883</name>
</gene>
<comment type="caution">
    <text evidence="1">The sequence shown here is derived from an EMBL/GenBank/DDBJ whole genome shotgun (WGS) entry which is preliminary data.</text>
</comment>
<evidence type="ECO:0000313" key="1">
    <source>
        <dbReference type="EMBL" id="KIL20019.1"/>
    </source>
</evidence>
<dbReference type="AlphaFoldDB" id="A0AB34QWL9"/>
<proteinExistence type="predicted"/>
<accession>A0AB34QWL9</accession>
<protein>
    <submittedName>
        <fullName evidence="1">Uncharacterized protein</fullName>
    </submittedName>
</protein>
<evidence type="ECO:0000313" key="2">
    <source>
        <dbReference type="Proteomes" id="UP000031978"/>
    </source>
</evidence>
<name>A0AB34QWL9_BACPU</name>
<dbReference type="Proteomes" id="UP000031978">
    <property type="component" value="Unassembled WGS sequence"/>
</dbReference>